<evidence type="ECO:0000256" key="1">
    <source>
        <dbReference type="ARBA" id="ARBA00022729"/>
    </source>
</evidence>
<dbReference type="SUPFAM" id="SSF56399">
    <property type="entry name" value="ADP-ribosylation"/>
    <property type="match status" value="2"/>
</dbReference>
<accession>A0AB39Q557</accession>
<sequence length="300" mass="32565">MPHAHTVASPQRGAPRSQTQRRLPKPLLLVLQFLMVTLVATGALVTTTGSASAQNEPSGAFSQGQLPGVVYRGDSRDPNDIFANGFEARGTNYDLVRHVRGGAGADDSGFISTSGSQSVSETFARSQGGRNLDAAAREPRCQGAGWTIGMSIPVVGWLVTSHCAHGFVEARTYVYTINPQFAGVVLHVPEQLQGDPNLANTYRGQDEWAFIHRIPPQAITGVHVYHMTARTTGSYLEMQSITFEREQWAPNPNYDPNYRYNPGSDGAANFHDGEDLHLPEQQANHYSRGCSAAQRCRDGG</sequence>
<evidence type="ECO:0000313" key="4">
    <source>
        <dbReference type="EMBL" id="XDQ36259.1"/>
    </source>
</evidence>
<feature type="region of interest" description="Disordered" evidence="3">
    <location>
        <begin position="1"/>
        <end position="21"/>
    </location>
</feature>
<dbReference type="RefSeq" id="WP_369170785.1">
    <property type="nucleotide sequence ID" value="NZ_CP163439.1"/>
</dbReference>
<dbReference type="Pfam" id="PF02917">
    <property type="entry name" value="Pertussis_S1"/>
    <property type="match status" value="1"/>
</dbReference>
<organism evidence="4">
    <name type="scientific">Streptomyces sp. R28</name>
    <dbReference type="NCBI Taxonomy" id="3238628"/>
    <lineage>
        <taxon>Bacteria</taxon>
        <taxon>Bacillati</taxon>
        <taxon>Actinomycetota</taxon>
        <taxon>Actinomycetes</taxon>
        <taxon>Kitasatosporales</taxon>
        <taxon>Streptomycetaceae</taxon>
        <taxon>Streptomyces</taxon>
    </lineage>
</organism>
<feature type="compositionally biased region" description="Polar residues" evidence="3">
    <location>
        <begin position="54"/>
        <end position="65"/>
    </location>
</feature>
<dbReference type="Gene3D" id="3.90.210.10">
    <property type="entry name" value="Heat-Labile Enterotoxin, subunit A"/>
    <property type="match status" value="1"/>
</dbReference>
<keyword evidence="1" id="KW-0732">Signal</keyword>
<reference evidence="4" key="1">
    <citation type="submission" date="2024-07" db="EMBL/GenBank/DDBJ databases">
        <authorList>
            <person name="Yu S.T."/>
        </authorList>
    </citation>
    <scope>NUCLEOTIDE SEQUENCE</scope>
    <source>
        <strain evidence="4">R28</strain>
    </source>
</reference>
<evidence type="ECO:0000256" key="2">
    <source>
        <dbReference type="ARBA" id="ARBA00023157"/>
    </source>
</evidence>
<dbReference type="EMBL" id="CP163439">
    <property type="protein sequence ID" value="XDQ36259.1"/>
    <property type="molecule type" value="Genomic_DNA"/>
</dbReference>
<name>A0AB39Q557_9ACTN</name>
<protein>
    <submittedName>
        <fullName evidence="4">Uncharacterized protein</fullName>
    </submittedName>
</protein>
<dbReference type="AlphaFoldDB" id="A0AB39Q557"/>
<dbReference type="InterPro" id="IPR003898">
    <property type="entry name" value="Borpert_toxA"/>
</dbReference>
<proteinExistence type="predicted"/>
<gene>
    <name evidence="4" type="ORF">AB5J49_24570</name>
</gene>
<dbReference type="InterPro" id="IPR008801">
    <property type="entry name" value="RALF"/>
</dbReference>
<dbReference type="Pfam" id="PF05498">
    <property type="entry name" value="RALF"/>
    <property type="match status" value="1"/>
</dbReference>
<dbReference type="GO" id="GO:0005576">
    <property type="term" value="C:extracellular region"/>
    <property type="evidence" value="ECO:0007669"/>
    <property type="project" value="InterPro"/>
</dbReference>
<keyword evidence="2" id="KW-1015">Disulfide bond</keyword>
<evidence type="ECO:0000256" key="3">
    <source>
        <dbReference type="SAM" id="MobiDB-lite"/>
    </source>
</evidence>
<feature type="region of interest" description="Disordered" evidence="3">
    <location>
        <begin position="50"/>
        <end position="69"/>
    </location>
</feature>
<dbReference type="GO" id="GO:0003950">
    <property type="term" value="F:NAD+ poly-ADP-ribosyltransferase activity"/>
    <property type="evidence" value="ECO:0007669"/>
    <property type="project" value="InterPro"/>
</dbReference>